<accession>A0A2N5UWC7</accession>
<sequence>MPSWLIRYLMIVATRNLPRGFGRFQISWPPDIRVLLSAPVDVAGTEILRAMRRIPEPHSSAAGGQLHRNDQQVNGLHDG</sequence>
<dbReference type="EMBL" id="PGCJ01000162">
    <property type="protein sequence ID" value="PLW42034.1"/>
    <property type="molecule type" value="Genomic_DNA"/>
</dbReference>
<feature type="region of interest" description="Disordered" evidence="1">
    <location>
        <begin position="57"/>
        <end position="79"/>
    </location>
</feature>
<keyword evidence="3" id="KW-1185">Reference proteome</keyword>
<comment type="caution">
    <text evidence="2">The sequence shown here is derived from an EMBL/GenBank/DDBJ whole genome shotgun (WGS) entry which is preliminary data.</text>
</comment>
<evidence type="ECO:0000256" key="1">
    <source>
        <dbReference type="SAM" id="MobiDB-lite"/>
    </source>
</evidence>
<protein>
    <submittedName>
        <fullName evidence="2">Uncharacterized protein</fullName>
    </submittedName>
</protein>
<reference evidence="2 3" key="1">
    <citation type="submission" date="2017-11" db="EMBL/GenBank/DDBJ databases">
        <title>De novo assembly and phasing of dikaryotic genomes from two isolates of Puccinia coronata f. sp. avenae, the causal agent of oat crown rust.</title>
        <authorList>
            <person name="Miller M.E."/>
            <person name="Zhang Y."/>
            <person name="Omidvar V."/>
            <person name="Sperschneider J."/>
            <person name="Schwessinger B."/>
            <person name="Raley C."/>
            <person name="Palmer J.M."/>
            <person name="Garnica D."/>
            <person name="Upadhyaya N."/>
            <person name="Rathjen J."/>
            <person name="Taylor J.M."/>
            <person name="Park R.F."/>
            <person name="Dodds P.N."/>
            <person name="Hirsch C.D."/>
            <person name="Kianian S.F."/>
            <person name="Figueroa M."/>
        </authorList>
    </citation>
    <scope>NUCLEOTIDE SEQUENCE [LARGE SCALE GENOMIC DNA]</scope>
    <source>
        <strain evidence="2">12NC29</strain>
    </source>
</reference>
<organism evidence="2 3">
    <name type="scientific">Puccinia coronata f. sp. avenae</name>
    <dbReference type="NCBI Taxonomy" id="200324"/>
    <lineage>
        <taxon>Eukaryota</taxon>
        <taxon>Fungi</taxon>
        <taxon>Dikarya</taxon>
        <taxon>Basidiomycota</taxon>
        <taxon>Pucciniomycotina</taxon>
        <taxon>Pucciniomycetes</taxon>
        <taxon>Pucciniales</taxon>
        <taxon>Pucciniaceae</taxon>
        <taxon>Puccinia</taxon>
    </lineage>
</organism>
<proteinExistence type="predicted"/>
<gene>
    <name evidence="2" type="ORF">PCANC_13130</name>
</gene>
<dbReference type="Proteomes" id="UP000235388">
    <property type="component" value="Unassembled WGS sequence"/>
</dbReference>
<dbReference type="AlphaFoldDB" id="A0A2N5UWC7"/>
<name>A0A2N5UWC7_9BASI</name>
<evidence type="ECO:0000313" key="2">
    <source>
        <dbReference type="EMBL" id="PLW42034.1"/>
    </source>
</evidence>
<evidence type="ECO:0000313" key="3">
    <source>
        <dbReference type="Proteomes" id="UP000235388"/>
    </source>
</evidence>